<organism evidence="1">
    <name type="scientific">marine sediment metagenome</name>
    <dbReference type="NCBI Taxonomy" id="412755"/>
    <lineage>
        <taxon>unclassified sequences</taxon>
        <taxon>metagenomes</taxon>
        <taxon>ecological metagenomes</taxon>
    </lineage>
</organism>
<comment type="caution">
    <text evidence="1">The sequence shown here is derived from an EMBL/GenBank/DDBJ whole genome shotgun (WGS) entry which is preliminary data.</text>
</comment>
<evidence type="ECO:0000313" key="1">
    <source>
        <dbReference type="EMBL" id="KKK83871.1"/>
    </source>
</evidence>
<name>A0A0F9BHI9_9ZZZZ</name>
<protein>
    <submittedName>
        <fullName evidence="1">Uncharacterized protein</fullName>
    </submittedName>
</protein>
<dbReference type="AlphaFoldDB" id="A0A0F9BHI9"/>
<reference evidence="1" key="1">
    <citation type="journal article" date="2015" name="Nature">
        <title>Complex archaea that bridge the gap between prokaryotes and eukaryotes.</title>
        <authorList>
            <person name="Spang A."/>
            <person name="Saw J.H."/>
            <person name="Jorgensen S.L."/>
            <person name="Zaremba-Niedzwiedzka K."/>
            <person name="Martijn J."/>
            <person name="Lind A.E."/>
            <person name="van Eijk R."/>
            <person name="Schleper C."/>
            <person name="Guy L."/>
            <person name="Ettema T.J."/>
        </authorList>
    </citation>
    <scope>NUCLEOTIDE SEQUENCE</scope>
</reference>
<gene>
    <name evidence="1" type="ORF">LCGC14_2789040</name>
</gene>
<dbReference type="EMBL" id="LAZR01052031">
    <property type="protein sequence ID" value="KKK83871.1"/>
    <property type="molecule type" value="Genomic_DNA"/>
</dbReference>
<sequence>MLCITYRQYNTGRQHHENLTSMWQVGEDVPYLPTHQVNEIQADGDEAKYIEELMGACVNRRVQFYYGDLARTIYLNL</sequence>
<accession>A0A0F9BHI9</accession>
<proteinExistence type="predicted"/>